<keyword evidence="8 11" id="KW-0460">Magnesium</keyword>
<evidence type="ECO:0000256" key="8">
    <source>
        <dbReference type="ARBA" id="ARBA00022842"/>
    </source>
</evidence>
<keyword evidence="5 11" id="KW-0500">Molybdenum</keyword>
<dbReference type="InterPro" id="IPR036135">
    <property type="entry name" value="MoeA_linker/N_sf"/>
</dbReference>
<dbReference type="GO" id="GO:0046872">
    <property type="term" value="F:metal ion binding"/>
    <property type="evidence" value="ECO:0007669"/>
    <property type="project" value="UniProtKB-UniRule"/>
</dbReference>
<evidence type="ECO:0000256" key="10">
    <source>
        <dbReference type="ARBA" id="ARBA00047317"/>
    </source>
</evidence>
<dbReference type="Pfam" id="PF00994">
    <property type="entry name" value="MoCF_biosynth"/>
    <property type="match status" value="1"/>
</dbReference>
<dbReference type="EMBL" id="LT629791">
    <property type="protein sequence ID" value="SDU48015.1"/>
    <property type="molecule type" value="Genomic_DNA"/>
</dbReference>
<proteinExistence type="inferred from homology"/>
<dbReference type="Gene3D" id="3.40.980.10">
    <property type="entry name" value="MoaB/Mog-like domain"/>
    <property type="match status" value="1"/>
</dbReference>
<feature type="domain" description="MoaB/Mog" evidence="12">
    <location>
        <begin position="179"/>
        <end position="318"/>
    </location>
</feature>
<dbReference type="Gene3D" id="3.90.105.10">
    <property type="entry name" value="Molybdopterin biosynthesis moea protein, domain 2"/>
    <property type="match status" value="1"/>
</dbReference>
<comment type="function">
    <text evidence="2 11">Catalyzes the insertion of molybdate into adenylated molybdopterin with the concomitant release of AMP.</text>
</comment>
<evidence type="ECO:0000256" key="7">
    <source>
        <dbReference type="ARBA" id="ARBA00022723"/>
    </source>
</evidence>
<organism evidence="13 14">
    <name type="scientific">Jiangella alkaliphila</name>
    <dbReference type="NCBI Taxonomy" id="419479"/>
    <lineage>
        <taxon>Bacteria</taxon>
        <taxon>Bacillati</taxon>
        <taxon>Actinomycetota</taxon>
        <taxon>Actinomycetes</taxon>
        <taxon>Jiangellales</taxon>
        <taxon>Jiangellaceae</taxon>
        <taxon>Jiangella</taxon>
    </lineage>
</organism>
<reference evidence="14" key="1">
    <citation type="submission" date="2016-10" db="EMBL/GenBank/DDBJ databases">
        <authorList>
            <person name="Varghese N."/>
            <person name="Submissions S."/>
        </authorList>
    </citation>
    <scope>NUCLEOTIDE SEQUENCE [LARGE SCALE GENOMIC DNA]</scope>
    <source>
        <strain evidence="14">DSM 45079</strain>
    </source>
</reference>
<evidence type="ECO:0000313" key="13">
    <source>
        <dbReference type="EMBL" id="SDU48015.1"/>
    </source>
</evidence>
<dbReference type="InterPro" id="IPR005110">
    <property type="entry name" value="MoeA_linker/N"/>
</dbReference>
<dbReference type="SUPFAM" id="SSF53218">
    <property type="entry name" value="Molybdenum cofactor biosynthesis proteins"/>
    <property type="match status" value="1"/>
</dbReference>
<dbReference type="GO" id="GO:0005829">
    <property type="term" value="C:cytosol"/>
    <property type="evidence" value="ECO:0007669"/>
    <property type="project" value="TreeGrafter"/>
</dbReference>
<evidence type="ECO:0000256" key="11">
    <source>
        <dbReference type="RuleBase" id="RU365090"/>
    </source>
</evidence>
<keyword evidence="7 11" id="KW-0479">Metal-binding</keyword>
<name>A0A1H2IVR0_9ACTN</name>
<dbReference type="InterPro" id="IPR001453">
    <property type="entry name" value="MoaB/Mog_dom"/>
</dbReference>
<dbReference type="Gene3D" id="2.40.340.10">
    <property type="entry name" value="MoeA, C-terminal, domain IV"/>
    <property type="match status" value="1"/>
</dbReference>
<evidence type="ECO:0000256" key="2">
    <source>
        <dbReference type="ARBA" id="ARBA00002901"/>
    </source>
</evidence>
<evidence type="ECO:0000259" key="12">
    <source>
        <dbReference type="SMART" id="SM00852"/>
    </source>
</evidence>
<dbReference type="NCBIfam" id="TIGR00177">
    <property type="entry name" value="molyb_syn"/>
    <property type="match status" value="1"/>
</dbReference>
<comment type="pathway">
    <text evidence="3 11">Cofactor biosynthesis; molybdopterin biosynthesis.</text>
</comment>
<dbReference type="PANTHER" id="PTHR10192:SF5">
    <property type="entry name" value="GEPHYRIN"/>
    <property type="match status" value="1"/>
</dbReference>
<keyword evidence="9 11" id="KW-0501">Molybdenum cofactor biosynthesis</keyword>
<dbReference type="EC" id="2.10.1.1" evidence="11"/>
<dbReference type="NCBIfam" id="NF045515">
    <property type="entry name" value="Glp_gephyrin"/>
    <property type="match status" value="1"/>
</dbReference>
<protein>
    <recommendedName>
        <fullName evidence="11">Molybdopterin molybdenumtransferase</fullName>
        <ecNumber evidence="11">2.10.1.1</ecNumber>
    </recommendedName>
</protein>
<dbReference type="STRING" id="419479.SAMN04488563_2040"/>
<dbReference type="FunFam" id="2.170.190.11:FF:000001">
    <property type="entry name" value="Molybdopterin molybdenumtransferase"/>
    <property type="match status" value="1"/>
</dbReference>
<evidence type="ECO:0000256" key="1">
    <source>
        <dbReference type="ARBA" id="ARBA00001946"/>
    </source>
</evidence>
<comment type="catalytic activity">
    <reaction evidence="10">
        <text>adenylyl-molybdopterin + molybdate = Mo-molybdopterin + AMP + H(+)</text>
        <dbReference type="Rhea" id="RHEA:35047"/>
        <dbReference type="ChEBI" id="CHEBI:15378"/>
        <dbReference type="ChEBI" id="CHEBI:36264"/>
        <dbReference type="ChEBI" id="CHEBI:62727"/>
        <dbReference type="ChEBI" id="CHEBI:71302"/>
        <dbReference type="ChEBI" id="CHEBI:456215"/>
        <dbReference type="EC" id="2.10.1.1"/>
    </reaction>
</comment>
<dbReference type="FunFam" id="3.40.980.10:FF:000004">
    <property type="entry name" value="Molybdopterin molybdenumtransferase"/>
    <property type="match status" value="1"/>
</dbReference>
<evidence type="ECO:0000256" key="6">
    <source>
        <dbReference type="ARBA" id="ARBA00022679"/>
    </source>
</evidence>
<comment type="similarity">
    <text evidence="4 11">Belongs to the MoeA family.</text>
</comment>
<comment type="cofactor">
    <cofactor evidence="1 11">
        <name>Mg(2+)</name>
        <dbReference type="ChEBI" id="CHEBI:18420"/>
    </cofactor>
</comment>
<dbReference type="PANTHER" id="PTHR10192">
    <property type="entry name" value="MOLYBDOPTERIN BIOSYNTHESIS PROTEIN"/>
    <property type="match status" value="1"/>
</dbReference>
<dbReference type="SUPFAM" id="SSF63867">
    <property type="entry name" value="MoeA C-terminal domain-like"/>
    <property type="match status" value="1"/>
</dbReference>
<sequence>MKRVADHLSDILAAVRPLSELDFQLLDAHGCVLTEDVIAPWSLPQFDNTAMDGYAVVADDVAAASADEPVELPVVVDIPAGDTRLNSIGPGLAARIMTGAPMPSGADAIVPVEDTDGGTARVRITVPAKPGAHIRRTGGDVQVGDVVLGAGTYLGAAQIGLLAAVGRDRIVVRPRPRVVVISTGSELVEPGYPLTTGQISDSNSFTLTAAAREAGAVAYRVPPVPDDKDRLLGLIEDQLIRADMVITTGGVSAGAYDIVKEVLSGLGTVKFDSVAMQPGKPQGFGTIGDDQTPIFALPGNPVSAFVSFEVFVRPAIRKMLGSPRLHRPSVKAVLQERLRSPEGRRQFARARVQTAQDGSHQVRPVGAQHSHLMGDLAYANALIVVPEHVTEVAAGQVVDTVLLERRRE</sequence>
<accession>A0A1H2IVR0</accession>
<dbReference type="InterPro" id="IPR036688">
    <property type="entry name" value="MoeA_C_domain_IV_sf"/>
</dbReference>
<dbReference type="Pfam" id="PF03454">
    <property type="entry name" value="MoeA_C"/>
    <property type="match status" value="1"/>
</dbReference>
<dbReference type="Pfam" id="PF03453">
    <property type="entry name" value="MoeA_N"/>
    <property type="match status" value="1"/>
</dbReference>
<dbReference type="InterPro" id="IPR036425">
    <property type="entry name" value="MoaB/Mog-like_dom_sf"/>
</dbReference>
<dbReference type="InterPro" id="IPR005111">
    <property type="entry name" value="MoeA_C_domain_IV"/>
</dbReference>
<dbReference type="Proteomes" id="UP000182977">
    <property type="component" value="Chromosome I"/>
</dbReference>
<evidence type="ECO:0000256" key="5">
    <source>
        <dbReference type="ARBA" id="ARBA00022505"/>
    </source>
</evidence>
<dbReference type="CDD" id="cd00887">
    <property type="entry name" value="MoeA"/>
    <property type="match status" value="1"/>
</dbReference>
<dbReference type="GO" id="GO:0061599">
    <property type="term" value="F:molybdopterin molybdotransferase activity"/>
    <property type="evidence" value="ECO:0007669"/>
    <property type="project" value="UniProtKB-UniRule"/>
</dbReference>
<dbReference type="Gene3D" id="2.170.190.11">
    <property type="entry name" value="Molybdopterin biosynthesis moea protein, domain 3"/>
    <property type="match status" value="1"/>
</dbReference>
<evidence type="ECO:0000313" key="14">
    <source>
        <dbReference type="Proteomes" id="UP000182977"/>
    </source>
</evidence>
<dbReference type="RefSeq" id="WP_046772944.1">
    <property type="nucleotide sequence ID" value="NZ_LBMC01000090.1"/>
</dbReference>
<keyword evidence="6 11" id="KW-0808">Transferase</keyword>
<dbReference type="UniPathway" id="UPA00344"/>
<dbReference type="SUPFAM" id="SSF63882">
    <property type="entry name" value="MoeA N-terminal region -like"/>
    <property type="match status" value="1"/>
</dbReference>
<dbReference type="AlphaFoldDB" id="A0A1H2IVR0"/>
<dbReference type="SMART" id="SM00852">
    <property type="entry name" value="MoCF_biosynth"/>
    <property type="match status" value="1"/>
</dbReference>
<evidence type="ECO:0000256" key="4">
    <source>
        <dbReference type="ARBA" id="ARBA00010763"/>
    </source>
</evidence>
<keyword evidence="14" id="KW-1185">Reference proteome</keyword>
<dbReference type="GO" id="GO:0006777">
    <property type="term" value="P:Mo-molybdopterin cofactor biosynthetic process"/>
    <property type="evidence" value="ECO:0007669"/>
    <property type="project" value="UniProtKB-UniRule"/>
</dbReference>
<dbReference type="InterPro" id="IPR038987">
    <property type="entry name" value="MoeA-like"/>
</dbReference>
<evidence type="ECO:0000256" key="9">
    <source>
        <dbReference type="ARBA" id="ARBA00023150"/>
    </source>
</evidence>
<dbReference type="OrthoDB" id="9804758at2"/>
<gene>
    <name evidence="13" type="ORF">SAMN04488563_2040</name>
</gene>
<evidence type="ECO:0000256" key="3">
    <source>
        <dbReference type="ARBA" id="ARBA00005046"/>
    </source>
</evidence>